<dbReference type="PANTHER" id="PTHR47129">
    <property type="entry name" value="QUINONE OXIDOREDUCTASE 2"/>
    <property type="match status" value="1"/>
</dbReference>
<evidence type="ECO:0000313" key="2">
    <source>
        <dbReference type="EMBL" id="MFC5381577.1"/>
    </source>
</evidence>
<dbReference type="RefSeq" id="WP_340269496.1">
    <property type="nucleotide sequence ID" value="NZ_JBBEOG010000004.1"/>
</dbReference>
<dbReference type="CDD" id="cd05269">
    <property type="entry name" value="TMR_SDR_a"/>
    <property type="match status" value="1"/>
</dbReference>
<evidence type="ECO:0000259" key="1">
    <source>
        <dbReference type="Pfam" id="PF05368"/>
    </source>
</evidence>
<proteinExistence type="predicted"/>
<dbReference type="Proteomes" id="UP001596122">
    <property type="component" value="Unassembled WGS sequence"/>
</dbReference>
<dbReference type="EMBL" id="JBHSLD010000009">
    <property type="protein sequence ID" value="MFC5381577.1"/>
    <property type="molecule type" value="Genomic_DNA"/>
</dbReference>
<gene>
    <name evidence="2" type="ORF">ACFPJ6_12325</name>
</gene>
<keyword evidence="2" id="KW-0560">Oxidoreductase</keyword>
<dbReference type="InterPro" id="IPR036291">
    <property type="entry name" value="NAD(P)-bd_dom_sf"/>
</dbReference>
<dbReference type="Gene3D" id="3.90.25.10">
    <property type="entry name" value="UDP-galactose 4-epimerase, domain 1"/>
    <property type="match status" value="1"/>
</dbReference>
<dbReference type="InterPro" id="IPR052718">
    <property type="entry name" value="NmrA-type_oxidoreductase"/>
</dbReference>
<comment type="caution">
    <text evidence="2">The sequence shown here is derived from an EMBL/GenBank/DDBJ whole genome shotgun (WGS) entry which is preliminary data.</text>
</comment>
<feature type="domain" description="NmrA-like" evidence="1">
    <location>
        <begin position="5"/>
        <end position="228"/>
    </location>
</feature>
<reference evidence="3" key="1">
    <citation type="journal article" date="2019" name="Int. J. Syst. Evol. Microbiol.">
        <title>The Global Catalogue of Microorganisms (GCM) 10K type strain sequencing project: providing services to taxonomists for standard genome sequencing and annotation.</title>
        <authorList>
            <consortium name="The Broad Institute Genomics Platform"/>
            <consortium name="The Broad Institute Genome Sequencing Center for Infectious Disease"/>
            <person name="Wu L."/>
            <person name="Ma J."/>
        </authorList>
    </citation>
    <scope>NUCLEOTIDE SEQUENCE [LARGE SCALE GENOMIC DNA]</scope>
    <source>
        <strain evidence="3">CCUG 43114</strain>
    </source>
</reference>
<organism evidence="2 3">
    <name type="scientific">Aquipuribacter nitratireducens</name>
    <dbReference type="NCBI Taxonomy" id="650104"/>
    <lineage>
        <taxon>Bacteria</taxon>
        <taxon>Bacillati</taxon>
        <taxon>Actinomycetota</taxon>
        <taxon>Actinomycetes</taxon>
        <taxon>Micrococcales</taxon>
        <taxon>Intrasporangiaceae</taxon>
        <taxon>Aquipuribacter</taxon>
    </lineage>
</organism>
<accession>A0ABW0GPZ2</accession>
<dbReference type="InterPro" id="IPR008030">
    <property type="entry name" value="NmrA-like"/>
</dbReference>
<dbReference type="Pfam" id="PF05368">
    <property type="entry name" value="NmrA"/>
    <property type="match status" value="1"/>
</dbReference>
<evidence type="ECO:0000313" key="3">
    <source>
        <dbReference type="Proteomes" id="UP001596122"/>
    </source>
</evidence>
<keyword evidence="3" id="KW-1185">Reference proteome</keyword>
<dbReference type="PANTHER" id="PTHR47129:SF1">
    <property type="entry name" value="NMRA-LIKE DOMAIN-CONTAINING PROTEIN"/>
    <property type="match status" value="1"/>
</dbReference>
<sequence length="285" mass="29962">MTQLRIGVTGATGRVGGRVARSLVSAGRDVRLLVRDASRVPGLEGPGRVDVAVCEYRDGGASRRALDGLDVVLMVSGAEAEDRVDEHRTFVDAAAAAGVGHLVYTSFAGASATSTFTLGRDHWATEQHVRASGVAHHTFLRDNLYADFVPFLAGEDGVIRGPAGEGRMAGVAIADVADVATAVLLDPDAHRDATYVLTGPEAFTLAEAAAVASRVTGRTLRYEPETLEEAYASRARYGAPDWQVEAWVSTYTAIAAGEMARVSDDVARVTGRPARSLEDVLTPAG</sequence>
<protein>
    <submittedName>
        <fullName evidence="2">SDR family oxidoreductase</fullName>
        <ecNumber evidence="2">1.6.5.2</ecNumber>
    </submittedName>
</protein>
<dbReference type="GO" id="GO:0003955">
    <property type="term" value="F:NAD(P)H dehydrogenase (quinone) activity"/>
    <property type="evidence" value="ECO:0007669"/>
    <property type="project" value="UniProtKB-EC"/>
</dbReference>
<dbReference type="SUPFAM" id="SSF51735">
    <property type="entry name" value="NAD(P)-binding Rossmann-fold domains"/>
    <property type="match status" value="1"/>
</dbReference>
<dbReference type="EC" id="1.6.5.2" evidence="2"/>
<dbReference type="Gene3D" id="3.40.50.720">
    <property type="entry name" value="NAD(P)-binding Rossmann-like Domain"/>
    <property type="match status" value="1"/>
</dbReference>
<name>A0ABW0GPZ2_9MICO</name>